<accession>A0A9W6JN86</accession>
<dbReference type="Pfam" id="PF12833">
    <property type="entry name" value="HTH_18"/>
    <property type="match status" value="1"/>
</dbReference>
<keyword evidence="3" id="KW-0804">Transcription</keyword>
<protein>
    <submittedName>
        <fullName evidence="5">AraC family transcriptional regulator</fullName>
    </submittedName>
</protein>
<dbReference type="PANTHER" id="PTHR46796:SF2">
    <property type="entry name" value="TRANSCRIPTIONAL REGULATORY PROTEIN"/>
    <property type="match status" value="1"/>
</dbReference>
<reference evidence="5" key="2">
    <citation type="submission" date="2023-01" db="EMBL/GenBank/DDBJ databases">
        <authorList>
            <person name="Sun Q."/>
            <person name="Evtushenko L."/>
        </authorList>
    </citation>
    <scope>NUCLEOTIDE SEQUENCE</scope>
    <source>
        <strain evidence="5">VKM B-2748</strain>
    </source>
</reference>
<evidence type="ECO:0000313" key="5">
    <source>
        <dbReference type="EMBL" id="GLK78578.1"/>
    </source>
</evidence>
<dbReference type="PROSITE" id="PS00041">
    <property type="entry name" value="HTH_ARAC_FAMILY_1"/>
    <property type="match status" value="1"/>
</dbReference>
<dbReference type="Proteomes" id="UP001143309">
    <property type="component" value="Unassembled WGS sequence"/>
</dbReference>
<evidence type="ECO:0000313" key="6">
    <source>
        <dbReference type="Proteomes" id="UP001143309"/>
    </source>
</evidence>
<dbReference type="SMART" id="SM00342">
    <property type="entry name" value="HTH_ARAC"/>
    <property type="match status" value="1"/>
</dbReference>
<proteinExistence type="predicted"/>
<evidence type="ECO:0000256" key="1">
    <source>
        <dbReference type="ARBA" id="ARBA00023015"/>
    </source>
</evidence>
<evidence type="ECO:0000256" key="2">
    <source>
        <dbReference type="ARBA" id="ARBA00023125"/>
    </source>
</evidence>
<dbReference type="GO" id="GO:0003700">
    <property type="term" value="F:DNA-binding transcription factor activity"/>
    <property type="evidence" value="ECO:0007669"/>
    <property type="project" value="InterPro"/>
</dbReference>
<sequence length="261" mass="27617">MNEAAAAAPQPPALGPLWRLGAGRTLFVGPLVYNAPHQHGAPVFLSSLGGPFGLRLPGGGWLACEAAMIPAGVVHELRLDGEPVFVLYAEPDAGGPAALASLVATPCERDGVLVGRSMVRTLARELHERQDALDFVDDGLDDALAFGRARARRAIDPRVAATARALDHAGAPLDRLARSAGLSASRLQHLFTQEVGVPFRRYRAWARMRRAIAEIVEGANFTTAAHAAGFADQAHFARQFRATFGAAASVSLTKPRLPAAR</sequence>
<keyword evidence="6" id="KW-1185">Reference proteome</keyword>
<dbReference type="RefSeq" id="WP_271199094.1">
    <property type="nucleotide sequence ID" value="NZ_BSFL01000001.1"/>
</dbReference>
<keyword evidence="2" id="KW-0238">DNA-binding</keyword>
<dbReference type="PANTHER" id="PTHR46796">
    <property type="entry name" value="HTH-TYPE TRANSCRIPTIONAL ACTIVATOR RHAS-RELATED"/>
    <property type="match status" value="1"/>
</dbReference>
<evidence type="ECO:0000259" key="4">
    <source>
        <dbReference type="PROSITE" id="PS01124"/>
    </source>
</evidence>
<dbReference type="InterPro" id="IPR018060">
    <property type="entry name" value="HTH_AraC"/>
</dbReference>
<comment type="caution">
    <text evidence="5">The sequence shown here is derived from an EMBL/GenBank/DDBJ whole genome shotgun (WGS) entry which is preliminary data.</text>
</comment>
<dbReference type="EMBL" id="BSFL01000001">
    <property type="protein sequence ID" value="GLK78578.1"/>
    <property type="molecule type" value="Genomic_DNA"/>
</dbReference>
<reference evidence="5" key="1">
    <citation type="journal article" date="2014" name="Int. J. Syst. Evol. Microbiol.">
        <title>Complete genome sequence of Corynebacterium casei LMG S-19264T (=DSM 44701T), isolated from a smear-ripened cheese.</title>
        <authorList>
            <consortium name="US DOE Joint Genome Institute (JGI-PGF)"/>
            <person name="Walter F."/>
            <person name="Albersmeier A."/>
            <person name="Kalinowski J."/>
            <person name="Ruckert C."/>
        </authorList>
    </citation>
    <scope>NUCLEOTIDE SEQUENCE</scope>
    <source>
        <strain evidence="5">VKM B-2748</strain>
    </source>
</reference>
<name>A0A9W6JN86_9HYPH</name>
<gene>
    <name evidence="5" type="ORF">GCM10008174_03190</name>
</gene>
<dbReference type="GO" id="GO:0043565">
    <property type="term" value="F:sequence-specific DNA binding"/>
    <property type="evidence" value="ECO:0007669"/>
    <property type="project" value="InterPro"/>
</dbReference>
<evidence type="ECO:0000256" key="3">
    <source>
        <dbReference type="ARBA" id="ARBA00023163"/>
    </source>
</evidence>
<dbReference type="PROSITE" id="PS01124">
    <property type="entry name" value="HTH_ARAC_FAMILY_2"/>
    <property type="match status" value="1"/>
</dbReference>
<dbReference type="AlphaFoldDB" id="A0A9W6JN86"/>
<organism evidence="5 6">
    <name type="scientific">Methylopila turkensis</name>
    <dbReference type="NCBI Taxonomy" id="1437816"/>
    <lineage>
        <taxon>Bacteria</taxon>
        <taxon>Pseudomonadati</taxon>
        <taxon>Pseudomonadota</taxon>
        <taxon>Alphaproteobacteria</taxon>
        <taxon>Hyphomicrobiales</taxon>
        <taxon>Methylopilaceae</taxon>
        <taxon>Methylopila</taxon>
    </lineage>
</organism>
<dbReference type="InterPro" id="IPR018062">
    <property type="entry name" value="HTH_AraC-typ_CS"/>
</dbReference>
<feature type="domain" description="HTH araC/xylS-type" evidence="4">
    <location>
        <begin position="149"/>
        <end position="254"/>
    </location>
</feature>
<dbReference type="Gene3D" id="1.10.10.60">
    <property type="entry name" value="Homeodomain-like"/>
    <property type="match status" value="1"/>
</dbReference>
<dbReference type="InterPro" id="IPR050204">
    <property type="entry name" value="AraC_XylS_family_regulators"/>
</dbReference>
<keyword evidence="1" id="KW-0805">Transcription regulation</keyword>